<dbReference type="Pfam" id="PF00174">
    <property type="entry name" value="Oxidored_molyb"/>
    <property type="match status" value="1"/>
</dbReference>
<feature type="region of interest" description="Disordered" evidence="1">
    <location>
        <begin position="483"/>
        <end position="511"/>
    </location>
</feature>
<feature type="transmembrane region" description="Helical" evidence="2">
    <location>
        <begin position="97"/>
        <end position="115"/>
    </location>
</feature>
<evidence type="ECO:0000259" key="3">
    <source>
        <dbReference type="Pfam" id="PF00174"/>
    </source>
</evidence>
<reference evidence="4 5" key="1">
    <citation type="submission" date="2021-03" db="EMBL/GenBank/DDBJ databases">
        <title>Sequencing the genomes of 1000 actinobacteria strains.</title>
        <authorList>
            <person name="Klenk H.-P."/>
        </authorList>
    </citation>
    <scope>NUCLEOTIDE SEQUENCE [LARGE SCALE GENOMIC DNA]</scope>
    <source>
        <strain evidence="4 5">DSM 14564</strain>
    </source>
</reference>
<dbReference type="PANTHER" id="PTHR19372">
    <property type="entry name" value="SULFITE REDUCTASE"/>
    <property type="match status" value="1"/>
</dbReference>
<evidence type="ECO:0000256" key="1">
    <source>
        <dbReference type="SAM" id="MobiDB-lite"/>
    </source>
</evidence>
<dbReference type="InterPro" id="IPR014756">
    <property type="entry name" value="Ig_E-set"/>
</dbReference>
<dbReference type="InterPro" id="IPR000572">
    <property type="entry name" value="OxRdtase_Mopterin-bd_dom"/>
</dbReference>
<accession>A0ABS4YLF2</accession>
<dbReference type="Proteomes" id="UP000698222">
    <property type="component" value="Unassembled WGS sequence"/>
</dbReference>
<keyword evidence="2" id="KW-0812">Transmembrane</keyword>
<keyword evidence="2" id="KW-0472">Membrane</keyword>
<dbReference type="RefSeq" id="WP_209891920.1">
    <property type="nucleotide sequence ID" value="NZ_BAAAJV010000006.1"/>
</dbReference>
<feature type="transmembrane region" description="Helical" evidence="2">
    <location>
        <begin position="70"/>
        <end position="90"/>
    </location>
</feature>
<gene>
    <name evidence="4" type="ORF">JOF44_002530</name>
</gene>
<dbReference type="InterPro" id="IPR036374">
    <property type="entry name" value="OxRdtase_Mopterin-bd_sf"/>
</dbReference>
<dbReference type="PANTHER" id="PTHR19372:SF7">
    <property type="entry name" value="SULFITE OXIDASE, MITOCHONDRIAL"/>
    <property type="match status" value="1"/>
</dbReference>
<evidence type="ECO:0000256" key="2">
    <source>
        <dbReference type="SAM" id="Phobius"/>
    </source>
</evidence>
<feature type="transmembrane region" description="Helical" evidence="2">
    <location>
        <begin position="127"/>
        <end position="145"/>
    </location>
</feature>
<keyword evidence="2" id="KW-1133">Transmembrane helix</keyword>
<proteinExistence type="predicted"/>
<feature type="transmembrane region" description="Helical" evidence="2">
    <location>
        <begin position="157"/>
        <end position="177"/>
    </location>
</feature>
<dbReference type="EMBL" id="JAGIOC010000001">
    <property type="protein sequence ID" value="MBP2409627.1"/>
    <property type="molecule type" value="Genomic_DNA"/>
</dbReference>
<feature type="domain" description="Oxidoreductase molybdopterin-binding" evidence="3">
    <location>
        <begin position="233"/>
        <end position="380"/>
    </location>
</feature>
<name>A0ABS4YLF2_9MICO</name>
<dbReference type="SUPFAM" id="SSF81296">
    <property type="entry name" value="E set domains"/>
    <property type="match status" value="1"/>
</dbReference>
<dbReference type="Gene3D" id="2.60.40.650">
    <property type="match status" value="1"/>
</dbReference>
<dbReference type="Gene3D" id="3.90.420.10">
    <property type="entry name" value="Oxidoreductase, molybdopterin-binding domain"/>
    <property type="match status" value="1"/>
</dbReference>
<dbReference type="SUPFAM" id="SSF56524">
    <property type="entry name" value="Oxidoreductase molybdopterin-binding domain"/>
    <property type="match status" value="1"/>
</dbReference>
<organism evidence="4 5">
    <name type="scientific">Brachybacterium fresconis</name>
    <dbReference type="NCBI Taxonomy" id="173363"/>
    <lineage>
        <taxon>Bacteria</taxon>
        <taxon>Bacillati</taxon>
        <taxon>Actinomycetota</taxon>
        <taxon>Actinomycetes</taxon>
        <taxon>Micrococcales</taxon>
        <taxon>Dermabacteraceae</taxon>
        <taxon>Brachybacterium</taxon>
    </lineage>
</organism>
<feature type="transmembrane region" description="Helical" evidence="2">
    <location>
        <begin position="12"/>
        <end position="34"/>
    </location>
</feature>
<protein>
    <submittedName>
        <fullName evidence="4">DMSO/TMAO reductase YedYZ molybdopterin-dependent catalytic subunit</fullName>
    </submittedName>
</protein>
<comment type="caution">
    <text evidence="4">The sequence shown here is derived from an EMBL/GenBank/DDBJ whole genome shotgun (WGS) entry which is preliminary data.</text>
</comment>
<evidence type="ECO:0000313" key="4">
    <source>
        <dbReference type="EMBL" id="MBP2409627.1"/>
    </source>
</evidence>
<evidence type="ECO:0000313" key="5">
    <source>
        <dbReference type="Proteomes" id="UP000698222"/>
    </source>
</evidence>
<keyword evidence="5" id="KW-1185">Reference proteome</keyword>
<sequence length="511" mass="54069">MTARDRPVPWWSAIAGVVAGLVLVAVAQLVSLAFSSSSAPFVAVGGGFIDIIPPWVKDLAIGLFGTKDKLVLFASMITVYVLLTGLNGALGARRPRIAAGVQAGLGLFAAIVVLTRADTSAADALPTVAGTVAAVPLLVVMLRAVRPGSTETTWNRRRALVGIGALGVGAIAAAAIARGVTASRELARRAAQYVLPDPVASAEPIPEDAQVDLEGMPPYVTPNADFYRIDTALAVPRVDPTSWQLRIHGLVDHELTLSFEELLAEPMITRHVTLACVSNPVGGELAGNATWLGVPVRDLLERVGIQDGADMVLSRSIDGFTASTPLEALTDARDSLVAVGMNGQPLPQQHGYPVRMVVPGLYGYVSATKWLTELKVTRFADDVAYWSTRGWSERGPIKIASRIDVPRSSQSLTPDGAGAVMLGGTAWAQQRGIAAVEVRIDDGDWREADLGAEVTEDTWVQWSLRWEDAAPGDHTATVRATDGEGEVQTDEQAPPAPNGASGWHRIDITVE</sequence>